<evidence type="ECO:0000256" key="3">
    <source>
        <dbReference type="PROSITE-ProRule" id="PRU00489"/>
    </source>
</evidence>
<dbReference type="GO" id="GO:0036396">
    <property type="term" value="C:RNA N6-methyladenosine methyltransferase complex"/>
    <property type="evidence" value="ECO:0007669"/>
    <property type="project" value="TreeGrafter"/>
</dbReference>
<dbReference type="eggNOG" id="KOG2097">
    <property type="taxonomic scope" value="Eukaryota"/>
</dbReference>
<reference evidence="5 6" key="1">
    <citation type="journal article" date="2010" name="Proc. Natl. Acad. Sci. U.S.A.">
        <title>Insights into evolution of multicellular fungi from the assembled chromosomes of the mushroom Coprinopsis cinerea (Coprinus cinereus).</title>
        <authorList>
            <person name="Stajich J.E."/>
            <person name="Wilke S.K."/>
            <person name="Ahren D."/>
            <person name="Au C.H."/>
            <person name="Birren B.W."/>
            <person name="Borodovsky M."/>
            <person name="Burns C."/>
            <person name="Canback B."/>
            <person name="Casselton L.A."/>
            <person name="Cheng C.K."/>
            <person name="Deng J."/>
            <person name="Dietrich F.S."/>
            <person name="Fargo D.C."/>
            <person name="Farman M.L."/>
            <person name="Gathman A.C."/>
            <person name="Goldberg J."/>
            <person name="Guigo R."/>
            <person name="Hoegger P.J."/>
            <person name="Hooker J.B."/>
            <person name="Huggins A."/>
            <person name="James T.Y."/>
            <person name="Kamada T."/>
            <person name="Kilaru S."/>
            <person name="Kodira C."/>
            <person name="Kues U."/>
            <person name="Kupfer D."/>
            <person name="Kwan H.S."/>
            <person name="Lomsadze A."/>
            <person name="Li W."/>
            <person name="Lilly W.W."/>
            <person name="Ma L.J."/>
            <person name="Mackey A.J."/>
            <person name="Manning G."/>
            <person name="Martin F."/>
            <person name="Muraguchi H."/>
            <person name="Natvig D.O."/>
            <person name="Palmerini H."/>
            <person name="Ramesh M.A."/>
            <person name="Rehmeyer C.J."/>
            <person name="Roe B.A."/>
            <person name="Shenoy N."/>
            <person name="Stanke M."/>
            <person name="Ter-Hovhannisyan V."/>
            <person name="Tunlid A."/>
            <person name="Velagapudi R."/>
            <person name="Vision T.J."/>
            <person name="Zeng Q."/>
            <person name="Zolan M.E."/>
            <person name="Pukkila P.J."/>
        </authorList>
    </citation>
    <scope>NUCLEOTIDE SEQUENCE [LARGE SCALE GENOMIC DNA]</scope>
    <source>
        <strain evidence="6">Okayama-7 / 130 / ATCC MYA-4618 / FGSC 9003</strain>
    </source>
</reference>
<dbReference type="OMA" id="GMGMGQW"/>
<dbReference type="HOGENOM" id="CLU_030886_0_0_1"/>
<feature type="region of interest" description="Disordered" evidence="4">
    <location>
        <begin position="30"/>
        <end position="91"/>
    </location>
</feature>
<comment type="similarity">
    <text evidence="3">Belongs to the MT-A70-like family.</text>
</comment>
<dbReference type="PROSITE" id="PS00092">
    <property type="entry name" value="N6_MTASE"/>
    <property type="match status" value="1"/>
</dbReference>
<comment type="caution">
    <text evidence="5">The sequence shown here is derived from an EMBL/GenBank/DDBJ whole genome shotgun (WGS) entry which is preliminary data.</text>
</comment>
<accession>A8NJR9</accession>
<dbReference type="RefSeq" id="XP_001834277.2">
    <property type="nucleotide sequence ID" value="XM_001834225.2"/>
</dbReference>
<keyword evidence="6" id="KW-1185">Reference proteome</keyword>
<keyword evidence="2" id="KW-0539">Nucleus</keyword>
<dbReference type="VEuPathDB" id="FungiDB:CC1G_11190"/>
<dbReference type="KEGG" id="cci:CC1G_11190"/>
<feature type="compositionally biased region" description="Low complexity" evidence="4">
    <location>
        <begin position="30"/>
        <end position="44"/>
    </location>
</feature>
<evidence type="ECO:0000256" key="4">
    <source>
        <dbReference type="SAM" id="MobiDB-lite"/>
    </source>
</evidence>
<dbReference type="GO" id="GO:0032259">
    <property type="term" value="P:methylation"/>
    <property type="evidence" value="ECO:0007669"/>
    <property type="project" value="InterPro"/>
</dbReference>
<dbReference type="Proteomes" id="UP000001861">
    <property type="component" value="Unassembled WGS sequence"/>
</dbReference>
<evidence type="ECO:0000313" key="5">
    <source>
        <dbReference type="EMBL" id="EAU87518.2"/>
    </source>
</evidence>
<feature type="compositionally biased region" description="Pro residues" evidence="4">
    <location>
        <begin position="57"/>
        <end position="66"/>
    </location>
</feature>
<feature type="compositionally biased region" description="Gly residues" evidence="4">
    <location>
        <begin position="498"/>
        <end position="507"/>
    </location>
</feature>
<dbReference type="PROSITE" id="PS51592">
    <property type="entry name" value="SAM_MTA70L_2"/>
    <property type="match status" value="1"/>
</dbReference>
<dbReference type="GeneID" id="6010797"/>
<dbReference type="GO" id="GO:0005634">
    <property type="term" value="C:nucleus"/>
    <property type="evidence" value="ECO:0007669"/>
    <property type="project" value="UniProtKB-SubCell"/>
</dbReference>
<dbReference type="Pfam" id="PF05063">
    <property type="entry name" value="MT-A70"/>
    <property type="match status" value="1"/>
</dbReference>
<dbReference type="AlphaFoldDB" id="A8NJR9"/>
<comment type="subcellular location">
    <subcellularLocation>
        <location evidence="1">Nucleus</location>
    </subcellularLocation>
</comment>
<dbReference type="InterPro" id="IPR007757">
    <property type="entry name" value="MT-A70-like"/>
</dbReference>
<feature type="compositionally biased region" description="Gly residues" evidence="4">
    <location>
        <begin position="437"/>
        <end position="450"/>
    </location>
</feature>
<dbReference type="PANTHER" id="PTHR13107:SF0">
    <property type="entry name" value="N6-ADENOSINE-METHYLTRANSFERASE NON-CATALYTIC SUBUNIT"/>
    <property type="match status" value="1"/>
</dbReference>
<dbReference type="InParanoid" id="A8NJR9"/>
<dbReference type="GO" id="GO:0003729">
    <property type="term" value="F:mRNA binding"/>
    <property type="evidence" value="ECO:0007669"/>
    <property type="project" value="TreeGrafter"/>
</dbReference>
<dbReference type="PANTHER" id="PTHR13107">
    <property type="entry name" value="N6-ADENOSINE-METHYLTRANSFERASE NON-CATALYTIC SUBUNIT"/>
    <property type="match status" value="1"/>
</dbReference>
<proteinExistence type="inferred from homology"/>
<dbReference type="GO" id="GO:0008168">
    <property type="term" value="F:methyltransferase activity"/>
    <property type="evidence" value="ECO:0007669"/>
    <property type="project" value="InterPro"/>
</dbReference>
<dbReference type="InterPro" id="IPR029063">
    <property type="entry name" value="SAM-dependent_MTases_sf"/>
</dbReference>
<feature type="region of interest" description="Disordered" evidence="4">
    <location>
        <begin position="417"/>
        <end position="507"/>
    </location>
</feature>
<dbReference type="STRING" id="240176.A8NJR9"/>
<evidence type="ECO:0000256" key="2">
    <source>
        <dbReference type="ARBA" id="ARBA00023242"/>
    </source>
</evidence>
<dbReference type="EMBL" id="AACS02000010">
    <property type="protein sequence ID" value="EAU87518.2"/>
    <property type="molecule type" value="Genomic_DNA"/>
</dbReference>
<evidence type="ECO:0000256" key="1">
    <source>
        <dbReference type="ARBA" id="ARBA00004123"/>
    </source>
</evidence>
<gene>
    <name evidence="5" type="ORF">CC1G_11190</name>
</gene>
<protein>
    <submittedName>
        <fullName evidence="5">Transcription regulator</fullName>
    </submittedName>
</protein>
<organism evidence="5 6">
    <name type="scientific">Coprinopsis cinerea (strain Okayama-7 / 130 / ATCC MYA-4618 / FGSC 9003)</name>
    <name type="common">Inky cap fungus</name>
    <name type="synonym">Hormographiella aspergillata</name>
    <dbReference type="NCBI Taxonomy" id="240176"/>
    <lineage>
        <taxon>Eukaryota</taxon>
        <taxon>Fungi</taxon>
        <taxon>Dikarya</taxon>
        <taxon>Basidiomycota</taxon>
        <taxon>Agaricomycotina</taxon>
        <taxon>Agaricomycetes</taxon>
        <taxon>Agaricomycetidae</taxon>
        <taxon>Agaricales</taxon>
        <taxon>Agaricineae</taxon>
        <taxon>Psathyrellaceae</taxon>
        <taxon>Coprinopsis</taxon>
    </lineage>
</organism>
<sequence>MTAVATLSTTEVIASANELLSAHSALLSNLRTKQQQQRRQLHSLQPPPNEVLRLPLLPSPSPSPPPPDEDNEQHHEEGSSTSPPKRVLRADLPPIKRARALRYLNYIPEEETIRNDYSQRYVDSGEWPQNWVLGAEPERRFEEYPKQQRLLNLKKASVNNHSLPPSYLPYSQLSTLNSSKFDVILLDPPFSSSFTWDNLQELPIPSLAADPSFVFLWVGSGAGEGLERGREVLAKWGYRRCEDVVWVKTNKTTNQGPGTDPPTTSLLTRTKQHCLMGIRGTVRRSTDSWFVHCNVDTDVIIWEGDPTDPTRKPPEMYTLIENFCLGIRRLEIFGRPSSLRRGWVTVLGPNQDEQLETLEDGTVHVAGKEGGRGSLWTQHDWDEGIKELVAAGNPGGVAGVVGSGKPVVPMTSEIDALRPKSPVRPGQNAAGHHHHGSTGGGGGVGGGVGGLPPNPMTGHATPMQLPPRFSAGGGGGGRGFGGMGTSGGTMMGPPGAAAGRGGVGGMGGPGGQPMVPMGVQQMMGVNDIMGAAWNNLTSMNNLNNMSNMGAMNPGMGMGVSVPGMMPMVGVNPGTLAGMNNMGGMNVQGIQPGGGGGMGVNVNAMGMGGPQMGMLNQMAAAGQMSMHDGFGQHPQGMPGMFNPGMGAWGGGGGGDGQFGMEGGHGQWDGGQGVVPNMMGAAGGMNMQGMQGMHGMGMGQWGHGGPQGNF</sequence>
<evidence type="ECO:0000313" key="6">
    <source>
        <dbReference type="Proteomes" id="UP000001861"/>
    </source>
</evidence>
<dbReference type="SUPFAM" id="SSF53335">
    <property type="entry name" value="S-adenosyl-L-methionine-dependent methyltransferases"/>
    <property type="match status" value="1"/>
</dbReference>
<dbReference type="PROSITE" id="PS51143">
    <property type="entry name" value="MT_A70"/>
    <property type="match status" value="1"/>
</dbReference>
<dbReference type="InterPro" id="IPR045123">
    <property type="entry name" value="METTL14-like"/>
</dbReference>
<dbReference type="OrthoDB" id="14833at2759"/>
<dbReference type="InterPro" id="IPR002052">
    <property type="entry name" value="DNA_methylase_N6_adenine_CS"/>
</dbReference>
<name>A8NJR9_COPC7</name>
<feature type="compositionally biased region" description="Gly residues" evidence="4">
    <location>
        <begin position="471"/>
        <end position="490"/>
    </location>
</feature>